<evidence type="ECO:0000313" key="6">
    <source>
        <dbReference type="Proteomes" id="UP000676325"/>
    </source>
</evidence>
<dbReference type="NCBIfam" id="TIGR01643">
    <property type="entry name" value="YD_repeat_2x"/>
    <property type="match status" value="11"/>
</dbReference>
<feature type="region of interest" description="Disordered" evidence="2">
    <location>
        <begin position="1135"/>
        <end position="1158"/>
    </location>
</feature>
<accession>A0A941IK28</accession>
<evidence type="ECO:0008006" key="7">
    <source>
        <dbReference type="Google" id="ProtNLM"/>
    </source>
</evidence>
<feature type="compositionally biased region" description="Polar residues" evidence="2">
    <location>
        <begin position="65"/>
        <end position="82"/>
    </location>
</feature>
<dbReference type="Pfam" id="PF14440">
    <property type="entry name" value="XOO_2897-deam"/>
    <property type="match status" value="1"/>
</dbReference>
<sequence length="1293" mass="140402">MPAGGEERAVFIGLKNDAEDSLPKAAEHMGEFHGKTADELDQQIERHATNDLNLKRKFDDMNDTPPETSSVGSKGKVTRTTGTGASREVEYYQFSDKELEDAGIKSKGSEDVETGGTDPVDLVSGQLVASTVDAVRIGVLPLIVGRAYASGYEHGGLYGHGWAGTLDIRLLVDDDGIRYLGESAQLLDYGIPAGLGLGLPATPVHGARWPLYQEGAHYRVEDVGSGISWIFPREAEGDVRPLAEIRDRNGNRITVVRDERGLPVQLQAAGYGIQVRTADTPAGPRVSGLFLDPGDGEGIELVTYAYDEAGRLVSITDSSGVPYVYEWDGQNRICGWVDPNGHEYHYAYDDENRVVRAWGTGGYLTSEIAYDRENRVTTVTDGSGATAAYHYDRYQQVVKIVDPLGGEELIERDRYGRVLSSTDALGNVARTERNASGLPLRFVAPNGAETELEYNSFELPLRVSEPNGALWSFTYDEFANLIHRTDPLGASMSYTYDERGAITGATDQLGGVTVFELDSAGLQISATDPLGNTWRMERDAFGRVIATTDPTGATRRDTYSVEGRLLRTEDTAGRVTSYTYDPAGNLSSRTDAAGAVTRFEYGPMGVTTASIDALGNRHAFAYDSELRLVRVTGPTGLEWTYTYDEAGRLVAERDFDGRDLTYRLDAAGRRVEQVNGAGEVTGFEYDASGHLTRRVAGGIEHSFAYDATGHMVRAEGAGSVLEFTRDLLGRPVAESLNGRILTRGYDPAGNQVRRTTPSGTASEWSFDGAGNPSALATPTGGISFAYDAAGREIARGFGAGLVLGRAYDGTGRMTESRLVVGDRMVQSYAYGYRADGAVERVADQLRGPVEYTLDALGRPTAVRDESRSESSSYAYDALGTLTASGEGSTPWTVAGTQIRDDGRSSYEYDAEGRLIAKRRRTLSGKVLTWTYTWDALGQLVRAQTPDQGTWTYDYDPLGRRCAKSSVDAGGNVLTRTLFTYDGPRLVEERREDAQGGTVTTTWEYEPESFIPAAQSRRRETAQLSDEYVEEQFHAIVADLVGTPLELVAADGAVVSLARRELWGGTYADASGEDPCPLRFPGQYFDAETGLHYNLHRYYDPAVAAYLSPDPLGLLPAPNPRAYIGNPLTESDPLGLNGEGASGSGNAVPGKNLSNAERVPYGEDPMSRLAITARRSFKDGLKSGKNVAVYLYKDGEGNTKALAIQSDMVHSERLGWKALSENMGIGKNQIDSIYTELQPCGPIYHDCDKWLSNNMKDIPVKYSFDYGADKAGQTAGMKALRKALTQVRQGNLPK</sequence>
<dbReference type="PANTHER" id="PTHR32305:SF15">
    <property type="entry name" value="PROTEIN RHSA-RELATED"/>
    <property type="match status" value="1"/>
</dbReference>
<dbReference type="InterPro" id="IPR056823">
    <property type="entry name" value="TEN-like_YD-shell"/>
</dbReference>
<dbReference type="PANTHER" id="PTHR32305">
    <property type="match status" value="1"/>
</dbReference>
<dbReference type="InterPro" id="IPR045351">
    <property type="entry name" value="DUF6531"/>
</dbReference>
<evidence type="ECO:0000313" key="5">
    <source>
        <dbReference type="EMBL" id="MBR7826316.1"/>
    </source>
</evidence>
<dbReference type="InterPro" id="IPR006530">
    <property type="entry name" value="YD"/>
</dbReference>
<feature type="domain" description="Teneurin-like YD-shell" evidence="4">
    <location>
        <begin position="804"/>
        <end position="1109"/>
    </location>
</feature>
<name>A0A941IK28_9ACTN</name>
<dbReference type="Pfam" id="PF05593">
    <property type="entry name" value="RHS_repeat"/>
    <property type="match status" value="7"/>
</dbReference>
<comment type="caution">
    <text evidence="5">The sequence shown here is derived from an EMBL/GenBank/DDBJ whole genome shotgun (WGS) entry which is preliminary data.</text>
</comment>
<evidence type="ECO:0000256" key="1">
    <source>
        <dbReference type="ARBA" id="ARBA00022737"/>
    </source>
</evidence>
<dbReference type="InterPro" id="IPR022385">
    <property type="entry name" value="Rhs_assc_core"/>
</dbReference>
<dbReference type="EMBL" id="JAGSOH010000015">
    <property type="protein sequence ID" value="MBR7826316.1"/>
    <property type="molecule type" value="Genomic_DNA"/>
</dbReference>
<dbReference type="RefSeq" id="WP_212517461.1">
    <property type="nucleotide sequence ID" value="NZ_JAGSOH010000015.1"/>
</dbReference>
<feature type="compositionally biased region" description="Basic and acidic residues" evidence="2">
    <location>
        <begin position="49"/>
        <end position="60"/>
    </location>
</feature>
<protein>
    <recommendedName>
        <fullName evidence="7">Type IV secretion protein Rhs</fullName>
    </recommendedName>
</protein>
<feature type="region of interest" description="Disordered" evidence="2">
    <location>
        <begin position="49"/>
        <end position="82"/>
    </location>
</feature>
<keyword evidence="6" id="KW-1185">Reference proteome</keyword>
<organism evidence="5 6">
    <name type="scientific">Actinospica acidithermotolerans</name>
    <dbReference type="NCBI Taxonomy" id="2828514"/>
    <lineage>
        <taxon>Bacteria</taxon>
        <taxon>Bacillati</taxon>
        <taxon>Actinomycetota</taxon>
        <taxon>Actinomycetes</taxon>
        <taxon>Catenulisporales</taxon>
        <taxon>Actinospicaceae</taxon>
        <taxon>Actinospica</taxon>
    </lineage>
</organism>
<evidence type="ECO:0000259" key="3">
    <source>
        <dbReference type="Pfam" id="PF20148"/>
    </source>
</evidence>
<dbReference type="Pfam" id="PF25023">
    <property type="entry name" value="TEN_YD-shell"/>
    <property type="match status" value="1"/>
</dbReference>
<dbReference type="Pfam" id="PF20148">
    <property type="entry name" value="DUF6531"/>
    <property type="match status" value="1"/>
</dbReference>
<reference evidence="5" key="1">
    <citation type="submission" date="2021-04" db="EMBL/GenBank/DDBJ databases">
        <title>Genome based classification of Actinospica acidithermotolerans sp. nov., an actinobacterium isolated from an Indonesian hot spring.</title>
        <authorList>
            <person name="Kusuma A.B."/>
            <person name="Putra K.E."/>
            <person name="Nafisah S."/>
            <person name="Loh J."/>
            <person name="Nouioui I."/>
            <person name="Goodfellow M."/>
        </authorList>
    </citation>
    <scope>NUCLEOTIDE SEQUENCE</scope>
    <source>
        <strain evidence="5">MGRD01-02</strain>
    </source>
</reference>
<evidence type="ECO:0000259" key="4">
    <source>
        <dbReference type="Pfam" id="PF25023"/>
    </source>
</evidence>
<dbReference type="NCBIfam" id="TIGR03696">
    <property type="entry name" value="Rhs_assc_core"/>
    <property type="match status" value="1"/>
</dbReference>
<dbReference type="InterPro" id="IPR050708">
    <property type="entry name" value="T6SS_VgrG/RHS"/>
</dbReference>
<evidence type="ECO:0000256" key="2">
    <source>
        <dbReference type="SAM" id="MobiDB-lite"/>
    </source>
</evidence>
<dbReference type="Proteomes" id="UP000676325">
    <property type="component" value="Unassembled WGS sequence"/>
</dbReference>
<dbReference type="Gene3D" id="2.180.10.10">
    <property type="entry name" value="RHS repeat-associated core"/>
    <property type="match status" value="3"/>
</dbReference>
<dbReference type="InterPro" id="IPR032722">
    <property type="entry name" value="Deaminase_XOO_2897"/>
</dbReference>
<gene>
    <name evidence="5" type="ORF">KDK95_08390</name>
</gene>
<feature type="domain" description="DUF6531" evidence="3">
    <location>
        <begin position="118"/>
        <end position="188"/>
    </location>
</feature>
<dbReference type="InterPro" id="IPR031325">
    <property type="entry name" value="RHS_repeat"/>
</dbReference>
<keyword evidence="1" id="KW-0677">Repeat</keyword>
<proteinExistence type="predicted"/>